<dbReference type="EMBL" id="CM037153">
    <property type="protein sequence ID" value="KAH7856843.1"/>
    <property type="molecule type" value="Genomic_DNA"/>
</dbReference>
<gene>
    <name evidence="1" type="ORF">Vadar_006110</name>
</gene>
<keyword evidence="2" id="KW-1185">Reference proteome</keyword>
<protein>
    <submittedName>
        <fullName evidence="1">Uncharacterized protein</fullName>
    </submittedName>
</protein>
<organism evidence="1 2">
    <name type="scientific">Vaccinium darrowii</name>
    <dbReference type="NCBI Taxonomy" id="229202"/>
    <lineage>
        <taxon>Eukaryota</taxon>
        <taxon>Viridiplantae</taxon>
        <taxon>Streptophyta</taxon>
        <taxon>Embryophyta</taxon>
        <taxon>Tracheophyta</taxon>
        <taxon>Spermatophyta</taxon>
        <taxon>Magnoliopsida</taxon>
        <taxon>eudicotyledons</taxon>
        <taxon>Gunneridae</taxon>
        <taxon>Pentapetalae</taxon>
        <taxon>asterids</taxon>
        <taxon>Ericales</taxon>
        <taxon>Ericaceae</taxon>
        <taxon>Vaccinioideae</taxon>
        <taxon>Vaccinieae</taxon>
        <taxon>Vaccinium</taxon>
    </lineage>
</organism>
<accession>A0ACB7YTG3</accession>
<dbReference type="Proteomes" id="UP000828048">
    <property type="component" value="Chromosome 3"/>
</dbReference>
<evidence type="ECO:0000313" key="2">
    <source>
        <dbReference type="Proteomes" id="UP000828048"/>
    </source>
</evidence>
<evidence type="ECO:0000313" key="1">
    <source>
        <dbReference type="EMBL" id="KAH7856843.1"/>
    </source>
</evidence>
<reference evidence="1 2" key="1">
    <citation type="journal article" date="2021" name="Hortic Res">
        <title>High-quality reference genome and annotation aids understanding of berry development for evergreen blueberry (Vaccinium darrowii).</title>
        <authorList>
            <person name="Yu J."/>
            <person name="Hulse-Kemp A.M."/>
            <person name="Babiker E."/>
            <person name="Staton M."/>
        </authorList>
    </citation>
    <scope>NUCLEOTIDE SEQUENCE [LARGE SCALE GENOMIC DNA]</scope>
    <source>
        <strain evidence="2">cv. NJ 8807/NJ 8810</strain>
        <tissue evidence="1">Young leaf</tissue>
    </source>
</reference>
<proteinExistence type="predicted"/>
<sequence length="296" mass="33659">MSSILFSIAVLLVAAASCLSVSQAQSSDSIFLENFNLNGDPNHFSTSPNGQIWSLALTNESGCGFQTNQRYLFGWFTMKLKLVGGNSAGVVTAYYMCSDLGAGAMRDELDYEFLGNVTGQPYIIQTNVYKNGTGGREMRHFLWFDPTLDFHSYSVLWNNHQIVFFVDEVPIRVYKNANYTNNFFPNTKPMYLFSSIWNADSWATRGGLVHTNWSYAPFVSSYTGFSVSACQWVDPSPACLSNTTSYWWDQYNAWQLSAKQLLDYAWVQRNLVNYDYCQDTKRYPMLPEECSIDSYS</sequence>
<name>A0ACB7YTG3_9ERIC</name>
<comment type="caution">
    <text evidence="1">The sequence shown here is derived from an EMBL/GenBank/DDBJ whole genome shotgun (WGS) entry which is preliminary data.</text>
</comment>